<evidence type="ECO:0000313" key="1">
    <source>
        <dbReference type="Proteomes" id="UP000095281"/>
    </source>
</evidence>
<dbReference type="WBParaSite" id="MhA1_Contig1832.frz3.gene7">
    <property type="protein sequence ID" value="MhA1_Contig1832.frz3.gene7"/>
    <property type="gene ID" value="MhA1_Contig1832.frz3.gene7"/>
</dbReference>
<reference evidence="2" key="1">
    <citation type="submission" date="2016-11" db="UniProtKB">
        <authorList>
            <consortium name="WormBaseParasite"/>
        </authorList>
    </citation>
    <scope>IDENTIFICATION</scope>
</reference>
<protein>
    <submittedName>
        <fullName evidence="2">Phage protein</fullName>
    </submittedName>
</protein>
<evidence type="ECO:0000313" key="2">
    <source>
        <dbReference type="WBParaSite" id="MhA1_Contig1832.frz3.gene7"/>
    </source>
</evidence>
<keyword evidence="1" id="KW-1185">Reference proteome</keyword>
<name>A0A1I8BAQ8_MELHA</name>
<proteinExistence type="predicted"/>
<organism evidence="1 2">
    <name type="scientific">Meloidogyne hapla</name>
    <name type="common">Root-knot nematode worm</name>
    <dbReference type="NCBI Taxonomy" id="6305"/>
    <lineage>
        <taxon>Eukaryota</taxon>
        <taxon>Metazoa</taxon>
        <taxon>Ecdysozoa</taxon>
        <taxon>Nematoda</taxon>
        <taxon>Chromadorea</taxon>
        <taxon>Rhabditida</taxon>
        <taxon>Tylenchina</taxon>
        <taxon>Tylenchomorpha</taxon>
        <taxon>Tylenchoidea</taxon>
        <taxon>Meloidogynidae</taxon>
        <taxon>Meloidogyninae</taxon>
        <taxon>Meloidogyne</taxon>
    </lineage>
</organism>
<accession>A0A1I8BAQ8</accession>
<sequence>MPDHDSFMNGSGWPQELIMSAYEAIATLNSMEREKIDQQTLADIKTFQSSSKLKGLRTLVKVRYCVGIKNRTPITRKIVQNT</sequence>
<dbReference type="Proteomes" id="UP000095281">
    <property type="component" value="Unplaced"/>
</dbReference>
<dbReference type="AlphaFoldDB" id="A0A1I8BAQ8"/>